<keyword evidence="14" id="KW-0066">ATP synthesis</keyword>
<organism evidence="18 19">
    <name type="scientific">Vreelandella subterranea</name>
    <dbReference type="NCBI Taxonomy" id="416874"/>
    <lineage>
        <taxon>Bacteria</taxon>
        <taxon>Pseudomonadati</taxon>
        <taxon>Pseudomonadota</taxon>
        <taxon>Gammaproteobacteria</taxon>
        <taxon>Oceanospirillales</taxon>
        <taxon>Halomonadaceae</taxon>
        <taxon>Vreelandella</taxon>
    </lineage>
</organism>
<dbReference type="GO" id="GO:0044780">
    <property type="term" value="P:bacterial-type flagellum assembly"/>
    <property type="evidence" value="ECO:0007669"/>
    <property type="project" value="InterPro"/>
</dbReference>
<keyword evidence="9" id="KW-0067">ATP-binding</keyword>
<dbReference type="PANTHER" id="PTHR15184:SF81">
    <property type="entry name" value="FLAGELLUM-SPECIFIC ATP SYNTHASE"/>
    <property type="match status" value="1"/>
</dbReference>
<keyword evidence="8" id="KW-1005">Bacterial flagellum biogenesis</keyword>
<comment type="catalytic activity">
    <reaction evidence="16">
        <text>ATP + H2O + cellular proteinSide 1 = ADP + phosphate + cellular proteinSide 2.</text>
        <dbReference type="EC" id="7.4.2.8"/>
    </reaction>
</comment>
<name>A0A1H9TVS8_9GAMM</name>
<dbReference type="STRING" id="416874.SAMN04487958_105240"/>
<dbReference type="SUPFAM" id="SSF52540">
    <property type="entry name" value="P-loop containing nucleoside triphosphate hydrolases"/>
    <property type="match status" value="1"/>
</dbReference>
<keyword evidence="7" id="KW-0375">Hydrogen ion transport</keyword>
<evidence type="ECO:0000256" key="8">
    <source>
        <dbReference type="ARBA" id="ARBA00022795"/>
    </source>
</evidence>
<reference evidence="19" key="1">
    <citation type="submission" date="2016-10" db="EMBL/GenBank/DDBJ databases">
        <authorList>
            <person name="Varghese N."/>
            <person name="Submissions S."/>
        </authorList>
    </citation>
    <scope>NUCLEOTIDE SEQUENCE [LARGE SCALE GENOMIC DNA]</scope>
    <source>
        <strain evidence="19">CGMCC 1.6495</strain>
    </source>
</reference>
<sequence>MTTSCPHQFRWQKAIRRTTQRVNALPRVGTSGRVVRATGMVVEVVGLRVAVGSACRIELPKSDVHHDQPYAEAEVVGFAGDKLYLMPLEQISGLMPGARVSPLSDGSGHSARRFPIGEELLGRVLDGNGNPLDDREHLEDTARATLDTPPLNPLSRAPIESQIDVGIRSINALLSVGRGQRMGLFAGSGVGKSVLLGMMARYTKADVIVVGLIGERGREVQDFIDNILGPEGRRRAVVVAAPADTSPLQRLQGAAYATRLAEGFRDEGRNVLLIMDSLTRFAMAQREIALAIGEPPATKGYPPSVFAKLPSLVERAGNAERGGGSITAFYTVLTEGDDQQDPIADSARAILDGHIVLSRTLAEAGHYPAIDIEASISRAMTAITDEAQQRQSRVFKQYFSRYQRNRDLISVGAYSPGHDPQLDEAVKRFPELEHFLQQNINESATIDASRQALNALVGESA</sequence>
<evidence type="ECO:0000256" key="15">
    <source>
        <dbReference type="ARBA" id="ARBA00024342"/>
    </source>
</evidence>
<dbReference type="GO" id="GO:0016887">
    <property type="term" value="F:ATP hydrolysis activity"/>
    <property type="evidence" value="ECO:0007669"/>
    <property type="project" value="InterPro"/>
</dbReference>
<evidence type="ECO:0000256" key="16">
    <source>
        <dbReference type="ARBA" id="ARBA00034006"/>
    </source>
</evidence>
<dbReference type="Pfam" id="PF18269">
    <property type="entry name" value="T3SS_ATPase_C"/>
    <property type="match status" value="1"/>
</dbReference>
<evidence type="ECO:0000313" key="19">
    <source>
        <dbReference type="Proteomes" id="UP000198505"/>
    </source>
</evidence>
<dbReference type="InterPro" id="IPR050053">
    <property type="entry name" value="ATPase_alpha/beta_chains"/>
</dbReference>
<dbReference type="AlphaFoldDB" id="A0A1H9TVS8"/>
<evidence type="ECO:0000256" key="1">
    <source>
        <dbReference type="ARBA" id="ARBA00004496"/>
    </source>
</evidence>
<keyword evidence="5" id="KW-0963">Cytoplasm</keyword>
<dbReference type="InterPro" id="IPR004100">
    <property type="entry name" value="ATPase_F1/V1/A1_a/bsu_N"/>
</dbReference>
<evidence type="ECO:0000256" key="3">
    <source>
        <dbReference type="ARBA" id="ARBA00020580"/>
    </source>
</evidence>
<accession>A0A1H9TVS8</accession>
<dbReference type="EC" id="7.1.2.2" evidence="2"/>
<dbReference type="FunFam" id="3.40.50.12240:FF:000002">
    <property type="entry name" value="Flagellum-specific ATP synthase FliI"/>
    <property type="match status" value="1"/>
</dbReference>
<comment type="subcellular location">
    <subcellularLocation>
        <location evidence="1">Cytoplasm</location>
    </subcellularLocation>
</comment>
<dbReference type="EMBL" id="FOGS01000005">
    <property type="protein sequence ID" value="SES01084.1"/>
    <property type="molecule type" value="Genomic_DNA"/>
</dbReference>
<dbReference type="GO" id="GO:0071973">
    <property type="term" value="P:bacterial-type flagellum-dependent cell motility"/>
    <property type="evidence" value="ECO:0007669"/>
    <property type="project" value="InterPro"/>
</dbReference>
<evidence type="ECO:0000256" key="5">
    <source>
        <dbReference type="ARBA" id="ARBA00022490"/>
    </source>
</evidence>
<dbReference type="InterPro" id="IPR020005">
    <property type="entry name" value="FliI_clade1"/>
</dbReference>
<dbReference type="CDD" id="cd18117">
    <property type="entry name" value="ATP-synt_flagellum-secretory_path_III_N"/>
    <property type="match status" value="1"/>
</dbReference>
<evidence type="ECO:0000256" key="4">
    <source>
        <dbReference type="ARBA" id="ARBA00022448"/>
    </source>
</evidence>
<dbReference type="InterPro" id="IPR003593">
    <property type="entry name" value="AAA+_ATPase"/>
</dbReference>
<dbReference type="InterPro" id="IPR000194">
    <property type="entry name" value="ATPase_F1/V1/A1_a/bsu_nucl-bd"/>
</dbReference>
<evidence type="ECO:0000256" key="12">
    <source>
        <dbReference type="ARBA" id="ARBA00023065"/>
    </source>
</evidence>
<keyword evidence="13" id="KW-1006">Bacterial flagellum protein export</keyword>
<dbReference type="InterPro" id="IPR005714">
    <property type="entry name" value="ATPase_T3SS_FliI/YscN"/>
</dbReference>
<dbReference type="CDD" id="cd01136">
    <property type="entry name" value="ATPase_flagellum-secretory_path_III"/>
    <property type="match status" value="1"/>
</dbReference>
<dbReference type="Pfam" id="PF00006">
    <property type="entry name" value="ATP-synt_ab"/>
    <property type="match status" value="1"/>
</dbReference>
<evidence type="ECO:0000256" key="6">
    <source>
        <dbReference type="ARBA" id="ARBA00022741"/>
    </source>
</evidence>
<comment type="similarity">
    <text evidence="15">Belongs to the ATPase alpha/beta chains family. T3SS ATPase subfamily.</text>
</comment>
<dbReference type="InterPro" id="IPR020003">
    <property type="entry name" value="ATPase_a/bsu_AS"/>
</dbReference>
<dbReference type="GO" id="GO:0030254">
    <property type="term" value="P:protein secretion by the type III secretion system"/>
    <property type="evidence" value="ECO:0007669"/>
    <property type="project" value="InterPro"/>
</dbReference>
<evidence type="ECO:0000256" key="11">
    <source>
        <dbReference type="ARBA" id="ARBA00022967"/>
    </source>
</evidence>
<dbReference type="SMART" id="SM00382">
    <property type="entry name" value="AAA"/>
    <property type="match status" value="1"/>
</dbReference>
<keyword evidence="6" id="KW-0547">Nucleotide-binding</keyword>
<dbReference type="GO" id="GO:0005737">
    <property type="term" value="C:cytoplasm"/>
    <property type="evidence" value="ECO:0007669"/>
    <property type="project" value="UniProtKB-SubCell"/>
</dbReference>
<evidence type="ECO:0000256" key="10">
    <source>
        <dbReference type="ARBA" id="ARBA00022927"/>
    </source>
</evidence>
<dbReference type="GO" id="GO:0008564">
    <property type="term" value="F:protein-exporting ATPase activity"/>
    <property type="evidence" value="ECO:0007669"/>
    <property type="project" value="UniProtKB-EC"/>
</dbReference>
<gene>
    <name evidence="18" type="ORF">SAMN04487958_105240</name>
</gene>
<evidence type="ECO:0000256" key="7">
    <source>
        <dbReference type="ARBA" id="ARBA00022781"/>
    </source>
</evidence>
<evidence type="ECO:0000259" key="17">
    <source>
        <dbReference type="SMART" id="SM00382"/>
    </source>
</evidence>
<protein>
    <recommendedName>
        <fullName evidence="3">Flagellum-specific ATP synthase</fullName>
        <ecNumber evidence="2">7.1.2.2</ecNumber>
    </recommendedName>
</protein>
<evidence type="ECO:0000256" key="9">
    <source>
        <dbReference type="ARBA" id="ARBA00022840"/>
    </source>
</evidence>
<keyword evidence="11" id="KW-1278">Translocase</keyword>
<keyword evidence="4" id="KW-0813">Transport</keyword>
<evidence type="ECO:0000313" key="18">
    <source>
        <dbReference type="EMBL" id="SES01084.1"/>
    </source>
</evidence>
<keyword evidence="19" id="KW-1185">Reference proteome</keyword>
<dbReference type="PANTHER" id="PTHR15184">
    <property type="entry name" value="ATP SYNTHASE"/>
    <property type="match status" value="1"/>
</dbReference>
<dbReference type="Pfam" id="PF02874">
    <property type="entry name" value="ATP-synt_ab_N"/>
    <property type="match status" value="1"/>
</dbReference>
<keyword evidence="10" id="KW-0653">Protein transport</keyword>
<dbReference type="RefSeq" id="WP_092827382.1">
    <property type="nucleotide sequence ID" value="NZ_FOGS01000005.1"/>
</dbReference>
<dbReference type="GO" id="GO:0005524">
    <property type="term" value="F:ATP binding"/>
    <property type="evidence" value="ECO:0007669"/>
    <property type="project" value="UniProtKB-KW"/>
</dbReference>
<dbReference type="Gene3D" id="3.40.50.12240">
    <property type="match status" value="1"/>
</dbReference>
<dbReference type="NCBIfam" id="TIGR01026">
    <property type="entry name" value="fliI_yscN"/>
    <property type="match status" value="1"/>
</dbReference>
<evidence type="ECO:0000256" key="13">
    <source>
        <dbReference type="ARBA" id="ARBA00023225"/>
    </source>
</evidence>
<evidence type="ECO:0000256" key="14">
    <source>
        <dbReference type="ARBA" id="ARBA00023310"/>
    </source>
</evidence>
<dbReference type="GO" id="GO:0030257">
    <property type="term" value="C:type III protein secretion system complex"/>
    <property type="evidence" value="ECO:0007669"/>
    <property type="project" value="InterPro"/>
</dbReference>
<dbReference type="InterPro" id="IPR027417">
    <property type="entry name" value="P-loop_NTPase"/>
</dbReference>
<dbReference type="Proteomes" id="UP000198505">
    <property type="component" value="Unassembled WGS sequence"/>
</dbReference>
<dbReference type="PROSITE" id="PS00152">
    <property type="entry name" value="ATPASE_ALPHA_BETA"/>
    <property type="match status" value="1"/>
</dbReference>
<dbReference type="InterPro" id="IPR040627">
    <property type="entry name" value="T3SS_ATPase_C"/>
</dbReference>
<keyword evidence="12" id="KW-0406">Ion transport</keyword>
<dbReference type="GO" id="GO:0046933">
    <property type="term" value="F:proton-transporting ATP synthase activity, rotational mechanism"/>
    <property type="evidence" value="ECO:0007669"/>
    <property type="project" value="TreeGrafter"/>
</dbReference>
<proteinExistence type="inferred from homology"/>
<evidence type="ECO:0000256" key="2">
    <source>
        <dbReference type="ARBA" id="ARBA00012473"/>
    </source>
</evidence>
<feature type="domain" description="AAA+ ATPase" evidence="17">
    <location>
        <begin position="178"/>
        <end position="361"/>
    </location>
</feature>
<dbReference type="NCBIfam" id="TIGR03496">
    <property type="entry name" value="FliI_clade1"/>
    <property type="match status" value="1"/>
</dbReference>